<sequence>MQIPGQASHHLGSSSTTPSWPIYDSVVIICRNSGMNLSPTTRAIKEPQKQSIHYALIRRGHPTSTAQIKSFHLRGRWMSLSPRKKTDACHEIIRRRHLDADGEGSMTSSCFSGMDLDCPNLSTPCCNCLPRSKTAREKPDPVVPNAKTDRAQHDDDASHAVNAKNIATCHSIGSGRFSPDTGVVILYGHPSATNPPTNDLIELVEVQEDFQKSLPKNPFLITIHGYSGTERNSISAEKLLDRLQSGHEDGITENVLGKLLEVHDSDVYYGNINQIKFLETGGAFYSFTCRTCMTPYERKMVKTMANMTDFEDETKENFVPAFNIDDSNDINKYTYVLQKAAYILPGVQVSDITPEVVSSKEYQECCQPVNGTKIWDNKEENTFRFTRPIIPHIYSMTIQFRVSRLNKGDLGALSSLLGVCVDHAILMERTKRSVPPKIDGTAKAKSILCYTAIPGGVLVTHATVILNTAIPAVIAKVIDTFGRSGLAETCETAERTRQYFLSCRQE</sequence>
<keyword evidence="3" id="KW-1185">Reference proteome</keyword>
<accession>A0ABD3QJQ4</accession>
<feature type="compositionally biased region" description="Basic and acidic residues" evidence="1">
    <location>
        <begin position="147"/>
        <end position="156"/>
    </location>
</feature>
<evidence type="ECO:0000313" key="2">
    <source>
        <dbReference type="EMBL" id="KAL3800144.1"/>
    </source>
</evidence>
<comment type="caution">
    <text evidence="2">The sequence shown here is derived from an EMBL/GenBank/DDBJ whole genome shotgun (WGS) entry which is preliminary data.</text>
</comment>
<reference evidence="2 3" key="1">
    <citation type="journal article" date="2020" name="G3 (Bethesda)">
        <title>Improved Reference Genome for Cyclotella cryptica CCMP332, a Model for Cell Wall Morphogenesis, Salinity Adaptation, and Lipid Production in Diatoms (Bacillariophyta).</title>
        <authorList>
            <person name="Roberts W.R."/>
            <person name="Downey K.M."/>
            <person name="Ruck E.C."/>
            <person name="Traller J.C."/>
            <person name="Alverson A.J."/>
        </authorList>
    </citation>
    <scope>NUCLEOTIDE SEQUENCE [LARGE SCALE GENOMIC DNA]</scope>
    <source>
        <strain evidence="2 3">CCMP332</strain>
    </source>
</reference>
<gene>
    <name evidence="2" type="ORF">HJC23_001065</name>
</gene>
<dbReference type="AlphaFoldDB" id="A0ABD3QJQ4"/>
<dbReference type="EMBL" id="JABMIG020000034">
    <property type="protein sequence ID" value="KAL3800144.1"/>
    <property type="molecule type" value="Genomic_DNA"/>
</dbReference>
<proteinExistence type="predicted"/>
<evidence type="ECO:0000256" key="1">
    <source>
        <dbReference type="SAM" id="MobiDB-lite"/>
    </source>
</evidence>
<evidence type="ECO:0000313" key="3">
    <source>
        <dbReference type="Proteomes" id="UP001516023"/>
    </source>
</evidence>
<feature type="region of interest" description="Disordered" evidence="1">
    <location>
        <begin position="134"/>
        <end position="156"/>
    </location>
</feature>
<protein>
    <submittedName>
        <fullName evidence="2">Uncharacterized protein</fullName>
    </submittedName>
</protein>
<organism evidence="2 3">
    <name type="scientific">Cyclotella cryptica</name>
    <dbReference type="NCBI Taxonomy" id="29204"/>
    <lineage>
        <taxon>Eukaryota</taxon>
        <taxon>Sar</taxon>
        <taxon>Stramenopiles</taxon>
        <taxon>Ochrophyta</taxon>
        <taxon>Bacillariophyta</taxon>
        <taxon>Coscinodiscophyceae</taxon>
        <taxon>Thalassiosirophycidae</taxon>
        <taxon>Stephanodiscales</taxon>
        <taxon>Stephanodiscaceae</taxon>
        <taxon>Cyclotella</taxon>
    </lineage>
</organism>
<dbReference type="Proteomes" id="UP001516023">
    <property type="component" value="Unassembled WGS sequence"/>
</dbReference>
<name>A0ABD3QJQ4_9STRA</name>